<feature type="region of interest" description="Disordered" evidence="10">
    <location>
        <begin position="1"/>
        <end position="35"/>
    </location>
</feature>
<evidence type="ECO:0000256" key="11">
    <source>
        <dbReference type="SAM" id="Phobius"/>
    </source>
</evidence>
<dbReference type="PANTHER" id="PTHR43646">
    <property type="entry name" value="GLYCOSYLTRANSFERASE"/>
    <property type="match status" value="1"/>
</dbReference>
<evidence type="ECO:0000313" key="13">
    <source>
        <dbReference type="EMBL" id="QHN34093.1"/>
    </source>
</evidence>
<keyword evidence="5 11" id="KW-0472">Membrane</keyword>
<evidence type="ECO:0000256" key="10">
    <source>
        <dbReference type="SAM" id="MobiDB-lite"/>
    </source>
</evidence>
<dbReference type="PANTHER" id="PTHR43646:SF2">
    <property type="entry name" value="GLYCOSYLTRANSFERASE 2-LIKE DOMAIN-CONTAINING PROTEIN"/>
    <property type="match status" value="1"/>
</dbReference>
<evidence type="ECO:0000256" key="1">
    <source>
        <dbReference type="ARBA" id="ARBA00004236"/>
    </source>
</evidence>
<proteinExistence type="inferred from homology"/>
<keyword evidence="3" id="KW-0328">Glycosyltransferase</keyword>
<evidence type="ECO:0000259" key="12">
    <source>
        <dbReference type="Pfam" id="PF00535"/>
    </source>
</evidence>
<dbReference type="RefSeq" id="WP_213246831.1">
    <property type="nucleotide sequence ID" value="NZ_CP045806.1"/>
</dbReference>
<evidence type="ECO:0000256" key="7">
    <source>
        <dbReference type="ARBA" id="ARBA00037904"/>
    </source>
</evidence>
<dbReference type="EMBL" id="CP045809">
    <property type="protein sequence ID" value="QHN34093.1"/>
    <property type="molecule type" value="Genomic_DNA"/>
</dbReference>
<keyword evidence="11" id="KW-1133">Transmembrane helix</keyword>
<name>A0ABX6IFL0_9ACTN</name>
<comment type="pathway">
    <text evidence="7">Carotenoid biosynthesis; staphyloxanthin biosynthesis; staphyloxanthin from farnesyl diphosphate: step 4/5.</text>
</comment>
<dbReference type="InterPro" id="IPR001173">
    <property type="entry name" value="Glyco_trans_2-like"/>
</dbReference>
<dbReference type="InterPro" id="IPR029044">
    <property type="entry name" value="Nucleotide-diphossugar_trans"/>
</dbReference>
<reference evidence="13" key="1">
    <citation type="journal article" date="2021" name="Nat. Microbiol.">
        <title>Cocultivation of an ultrasmall environmental parasitic bacterium with lytic ability against bacteria associated with wastewater foams.</title>
        <authorList>
            <person name="Batinovic S."/>
            <person name="Rose J.J.A."/>
            <person name="Ratcliffe J."/>
            <person name="Seviour R.J."/>
            <person name="Petrovski S."/>
        </authorList>
    </citation>
    <scope>NUCLEOTIDE SEQUENCE</scope>
    <source>
        <strain evidence="13">CON9</strain>
    </source>
</reference>
<gene>
    <name evidence="13" type="ORF">GII31_03420</name>
</gene>
<organism evidence="13 14">
    <name type="scientific">Gordonia pseudamarae</name>
    <dbReference type="NCBI Taxonomy" id="2831662"/>
    <lineage>
        <taxon>Bacteria</taxon>
        <taxon>Bacillati</taxon>
        <taxon>Actinomycetota</taxon>
        <taxon>Actinomycetes</taxon>
        <taxon>Mycobacteriales</taxon>
        <taxon>Gordoniaceae</taxon>
        <taxon>Gordonia</taxon>
    </lineage>
</organism>
<evidence type="ECO:0000256" key="6">
    <source>
        <dbReference type="ARBA" id="ARBA00037281"/>
    </source>
</evidence>
<sequence>MVATVPEDPAIEAPATENPAGHAPASEPAAPQPARPRLSVVVPTYNEAGVIGECLTRLTAQADHIAEIIVVDNNSTDDGMRIVGDISIRHPTVRIVHEREQGLVYARNTGLDAATGDIIARIDADTRVPEHWARTIVDFFAADTGDEWAALCGRGEAYGIPYSGRFDRWKIALHPLSRGKATTPAHPSEPGDVPVLYGSNMILRRDTWQTIRTRVSMRRDVFEDVDMGLCVRETGGRNAFLASITVGVSPRRMETGIGSFVRYMSCLPRTFLLHRQFGLALGAAAVYLPAITVLHTGRLLLLRSYDAESGTFSLTNVLRERTDRIMP</sequence>
<evidence type="ECO:0000256" key="4">
    <source>
        <dbReference type="ARBA" id="ARBA00022679"/>
    </source>
</evidence>
<evidence type="ECO:0000313" key="14">
    <source>
        <dbReference type="Proteomes" id="UP001059836"/>
    </source>
</evidence>
<evidence type="ECO:0000256" key="3">
    <source>
        <dbReference type="ARBA" id="ARBA00022676"/>
    </source>
</evidence>
<comment type="subcellular location">
    <subcellularLocation>
        <location evidence="1">Cell membrane</location>
    </subcellularLocation>
</comment>
<keyword evidence="2" id="KW-1003">Cell membrane</keyword>
<evidence type="ECO:0000256" key="9">
    <source>
        <dbReference type="ARBA" id="ARBA00040345"/>
    </source>
</evidence>
<keyword evidence="14" id="KW-1185">Reference proteome</keyword>
<evidence type="ECO:0000256" key="8">
    <source>
        <dbReference type="ARBA" id="ARBA00038120"/>
    </source>
</evidence>
<dbReference type="Pfam" id="PF00535">
    <property type="entry name" value="Glycos_transf_2"/>
    <property type="match status" value="1"/>
</dbReference>
<evidence type="ECO:0000256" key="5">
    <source>
        <dbReference type="ARBA" id="ARBA00023136"/>
    </source>
</evidence>
<protein>
    <recommendedName>
        <fullName evidence="9">4,4'-diaponeurosporenoate glycosyltransferase</fullName>
    </recommendedName>
</protein>
<dbReference type="CDD" id="cd00761">
    <property type="entry name" value="Glyco_tranf_GTA_type"/>
    <property type="match status" value="1"/>
</dbReference>
<feature type="transmembrane region" description="Helical" evidence="11">
    <location>
        <begin position="277"/>
        <end position="294"/>
    </location>
</feature>
<feature type="domain" description="Glycosyltransferase 2-like" evidence="12">
    <location>
        <begin position="39"/>
        <end position="144"/>
    </location>
</feature>
<dbReference type="SUPFAM" id="SSF53448">
    <property type="entry name" value="Nucleotide-diphospho-sugar transferases"/>
    <property type="match status" value="1"/>
</dbReference>
<comment type="function">
    <text evidence="6">Catalyzes the glycosylation of 4,4'-diaponeurosporenoate, i.e. the esterification of glucose at the C1'' position with the carboxyl group of 4,4'-diaponeurosporenic acid, to form glycosyl-4,4'-diaponeurosporenoate. This is a step in the biosynthesis of staphyloxanthin, an orange pigment present in most staphylococci strains.</text>
</comment>
<dbReference type="Proteomes" id="UP001059836">
    <property type="component" value="Chromosome"/>
</dbReference>
<dbReference type="Gene3D" id="3.90.550.10">
    <property type="entry name" value="Spore Coat Polysaccharide Biosynthesis Protein SpsA, Chain A"/>
    <property type="match status" value="1"/>
</dbReference>
<evidence type="ECO:0000256" key="2">
    <source>
        <dbReference type="ARBA" id="ARBA00022475"/>
    </source>
</evidence>
<comment type="similarity">
    <text evidence="8">Belongs to the glycosyltransferase 2 family. CrtQ subfamily.</text>
</comment>
<keyword evidence="11" id="KW-0812">Transmembrane</keyword>
<accession>A0ABX6IFL0</accession>
<keyword evidence="4" id="KW-0808">Transferase</keyword>